<evidence type="ECO:0000256" key="3">
    <source>
        <dbReference type="SAM" id="MobiDB-lite"/>
    </source>
</evidence>
<feature type="region of interest" description="Disordered" evidence="3">
    <location>
        <begin position="390"/>
        <end position="416"/>
    </location>
</feature>
<proteinExistence type="inferred from homology"/>
<name>A0ABR2ZAN2_9AGAR</name>
<keyword evidence="5" id="KW-0378">Hydrolase</keyword>
<comment type="similarity">
    <text evidence="1">Belongs to the SEN54 family.</text>
</comment>
<reference evidence="5 6" key="1">
    <citation type="submission" date="2024-05" db="EMBL/GenBank/DDBJ databases">
        <title>A draft genome resource for the thread blight pathogen Marasmius tenuissimus strain MS-2.</title>
        <authorList>
            <person name="Yulfo-Soto G.E."/>
            <person name="Baruah I.K."/>
            <person name="Amoako-Attah I."/>
            <person name="Bukari Y."/>
            <person name="Meinhardt L.W."/>
            <person name="Bailey B.A."/>
            <person name="Cohen S.P."/>
        </authorList>
    </citation>
    <scope>NUCLEOTIDE SEQUENCE [LARGE SCALE GENOMIC DNA]</scope>
    <source>
        <strain evidence="5 6">MS-2</strain>
    </source>
</reference>
<accession>A0ABR2ZAN2</accession>
<keyword evidence="5" id="KW-0540">Nuclease</keyword>
<gene>
    <name evidence="5" type="primary">SEN54</name>
    <name evidence="5" type="ORF">AAF712_014953</name>
</gene>
<dbReference type="EMBL" id="JBBXMP010000324">
    <property type="protein sequence ID" value="KAL0058373.1"/>
    <property type="molecule type" value="Genomic_DNA"/>
</dbReference>
<dbReference type="Pfam" id="PF12928">
    <property type="entry name" value="tRNA_int_end_N2"/>
    <property type="match status" value="1"/>
</dbReference>
<keyword evidence="5" id="KW-0255">Endonuclease</keyword>
<organism evidence="5 6">
    <name type="scientific">Marasmius tenuissimus</name>
    <dbReference type="NCBI Taxonomy" id="585030"/>
    <lineage>
        <taxon>Eukaryota</taxon>
        <taxon>Fungi</taxon>
        <taxon>Dikarya</taxon>
        <taxon>Basidiomycota</taxon>
        <taxon>Agaricomycotina</taxon>
        <taxon>Agaricomycetes</taxon>
        <taxon>Agaricomycetidae</taxon>
        <taxon>Agaricales</taxon>
        <taxon>Marasmiineae</taxon>
        <taxon>Marasmiaceae</taxon>
        <taxon>Marasmius</taxon>
    </lineage>
</organism>
<feature type="domain" description="tRNA-splicing endonuclease subunit Sen54 N-terminal" evidence="4">
    <location>
        <begin position="81"/>
        <end position="160"/>
    </location>
</feature>
<dbReference type="PANTHER" id="PTHR21027:SF1">
    <property type="entry name" value="TRNA-SPLICING ENDONUCLEASE SUBUNIT SEN54"/>
    <property type="match status" value="1"/>
</dbReference>
<dbReference type="InterPro" id="IPR024337">
    <property type="entry name" value="tRNA_splic_suSen54"/>
</dbReference>
<dbReference type="PANTHER" id="PTHR21027">
    <property type="entry name" value="TRNA-SPLICING ENDONUCLEASE SUBUNIT SEN54"/>
    <property type="match status" value="1"/>
</dbReference>
<sequence length="453" mass="50704">MDDSLAQPSAELQKPKDAVEDVEEEEESGDEEEGGLDWTKLLPQAARPVIPKRGEKEFEPSAEGGSNLQQFILNRSRNAMFDALRAVRSTSQKSLCYGVYHPELCRVSVPITRGQVISTIGHSAPRPTVLPDGTTKIQKRLELLPEEAIYLIERGSMFCWKDSVIVYGASNTDSKENPFEVIEGAPMTVQQAFTELIGKEGLTLEKYQAGLAVYSYLKRLGYSVTRTVPPNEHYPTAEPFPSLKLPAPPPLVPTVMQRIRDVFSIIPNCITSIINRVLGRKRFTWWRPLRFGRWICGTVRYGELFKALRIIPAGHSVPLYTPPEPVNRSAQESPYKFFYNVYKPPTAFKKSAPGPPDYQIAVVDARTTPMPTLHELTALYDISPEWPVPMPKYRRPPPPPRPGQPPLPERRGPNPFAALRAGKKTVVIAVVDAGNVGFFRFAQGEWGEWPMIG</sequence>
<keyword evidence="2" id="KW-0819">tRNA processing</keyword>
<protein>
    <submittedName>
        <fullName evidence="5">tRNA-splicing endonuclease subunit sen54</fullName>
    </submittedName>
</protein>
<dbReference type="InterPro" id="IPR024336">
    <property type="entry name" value="tRNA_splic_suSen54_N"/>
</dbReference>
<evidence type="ECO:0000313" key="5">
    <source>
        <dbReference type="EMBL" id="KAL0058373.1"/>
    </source>
</evidence>
<evidence type="ECO:0000259" key="4">
    <source>
        <dbReference type="Pfam" id="PF12928"/>
    </source>
</evidence>
<evidence type="ECO:0000313" key="6">
    <source>
        <dbReference type="Proteomes" id="UP001437256"/>
    </source>
</evidence>
<evidence type="ECO:0000256" key="1">
    <source>
        <dbReference type="ARBA" id="ARBA00005736"/>
    </source>
</evidence>
<feature type="region of interest" description="Disordered" evidence="3">
    <location>
        <begin position="1"/>
        <end position="44"/>
    </location>
</feature>
<keyword evidence="6" id="KW-1185">Reference proteome</keyword>
<dbReference type="Proteomes" id="UP001437256">
    <property type="component" value="Unassembled WGS sequence"/>
</dbReference>
<feature type="compositionally biased region" description="Acidic residues" evidence="3">
    <location>
        <begin position="20"/>
        <end position="35"/>
    </location>
</feature>
<evidence type="ECO:0000256" key="2">
    <source>
        <dbReference type="ARBA" id="ARBA00022694"/>
    </source>
</evidence>
<comment type="caution">
    <text evidence="5">The sequence shown here is derived from an EMBL/GenBank/DDBJ whole genome shotgun (WGS) entry which is preliminary data.</text>
</comment>
<dbReference type="GO" id="GO:0004519">
    <property type="term" value="F:endonuclease activity"/>
    <property type="evidence" value="ECO:0007669"/>
    <property type="project" value="UniProtKB-KW"/>
</dbReference>
<feature type="compositionally biased region" description="Pro residues" evidence="3">
    <location>
        <begin position="390"/>
        <end position="407"/>
    </location>
</feature>